<evidence type="ECO:0000256" key="1">
    <source>
        <dbReference type="SAM" id="MobiDB-lite"/>
    </source>
</evidence>
<sequence length="66" mass="6975">MKDSGLSSGSGKISIEPYPPYTFRMHIFLGKETEVTSPAASLGPSPFALRGSRSKGAGAQTILPRH</sequence>
<proteinExistence type="predicted"/>
<reference evidence="2" key="1">
    <citation type="submission" date="2017-05" db="UniProtKB">
        <authorList>
            <consortium name="EnsemblMetazoa"/>
        </authorList>
    </citation>
    <scope>IDENTIFICATION</scope>
</reference>
<name>A0A1X7SH64_AMPQE</name>
<accession>A0A1X7SH64</accession>
<dbReference type="EnsemblMetazoa" id="Aqu2.1.01431_001">
    <property type="protein sequence ID" value="Aqu2.1.01431_001"/>
    <property type="gene ID" value="Aqu2.1.01431"/>
</dbReference>
<dbReference type="InParanoid" id="A0A1X7SH64"/>
<feature type="region of interest" description="Disordered" evidence="1">
    <location>
        <begin position="39"/>
        <end position="66"/>
    </location>
</feature>
<dbReference type="AlphaFoldDB" id="A0A1X7SH64"/>
<organism evidence="2">
    <name type="scientific">Amphimedon queenslandica</name>
    <name type="common">Sponge</name>
    <dbReference type="NCBI Taxonomy" id="400682"/>
    <lineage>
        <taxon>Eukaryota</taxon>
        <taxon>Metazoa</taxon>
        <taxon>Porifera</taxon>
        <taxon>Demospongiae</taxon>
        <taxon>Heteroscleromorpha</taxon>
        <taxon>Haplosclerida</taxon>
        <taxon>Niphatidae</taxon>
        <taxon>Amphimedon</taxon>
    </lineage>
</organism>
<protein>
    <submittedName>
        <fullName evidence="2">Uncharacterized protein</fullName>
    </submittedName>
</protein>
<evidence type="ECO:0000313" key="2">
    <source>
        <dbReference type="EnsemblMetazoa" id="Aqu2.1.01431_001"/>
    </source>
</evidence>